<evidence type="ECO:0000313" key="2">
    <source>
        <dbReference type="EMBL" id="SVP91856.1"/>
    </source>
</evidence>
<dbReference type="EMBL" id="UIVS01000002">
    <property type="protein sequence ID" value="SVP91856.1"/>
    <property type="molecule type" value="Genomic_DNA"/>
</dbReference>
<organism evidence="1">
    <name type="scientific">Theileria annulata</name>
    <dbReference type="NCBI Taxonomy" id="5874"/>
    <lineage>
        <taxon>Eukaryota</taxon>
        <taxon>Sar</taxon>
        <taxon>Alveolata</taxon>
        <taxon>Apicomplexa</taxon>
        <taxon>Aconoidasida</taxon>
        <taxon>Piroplasmida</taxon>
        <taxon>Theileriidae</taxon>
        <taxon>Theileria</taxon>
    </lineage>
</organism>
<name>A0A3B0MP55_THEAN</name>
<protein>
    <submittedName>
        <fullName evidence="1">Uncharacterized protein</fullName>
    </submittedName>
</protein>
<dbReference type="EMBL" id="UIVT01000002">
    <property type="protein sequence ID" value="SVP91575.1"/>
    <property type="molecule type" value="Genomic_DNA"/>
</dbReference>
<sequence>MAVVNKFLGLSLRGDYLSYSLIFNNTLHNLGSIDIKSSSPDHFPKINSVLSIIKSEVDKEDSSSVDSNNNNGWNVGIYHDPVPNKHNFDQNKFYSFCRIKTIIECSCSVALSTSPLTISSSELCKTIGNLNYFMLCLAKVSNSKISNIDDVVKFSSTVLSKFISSPSTVQFDGIATSWATALSLKRRLSLDSLVLSENDTLKIQARLKNDKVVNDLISNIEQTKNDKSHLKNALERRVHKLVQDYVENIVQFVE</sequence>
<evidence type="ECO:0000313" key="1">
    <source>
        <dbReference type="EMBL" id="SVP91575.1"/>
    </source>
</evidence>
<dbReference type="VEuPathDB" id="PiroplasmaDB:TA12605"/>
<proteinExistence type="predicted"/>
<dbReference type="AlphaFoldDB" id="A0A3B0MP55"/>
<gene>
    <name evidence="1" type="ORF">TAT_000183600</name>
    <name evidence="2" type="ORF">TAV_000183800</name>
</gene>
<accession>A0A3B0MP55</accession>
<reference evidence="1" key="1">
    <citation type="submission" date="2018-07" db="EMBL/GenBank/DDBJ databases">
        <authorList>
            <person name="Quirk P.G."/>
            <person name="Krulwich T.A."/>
        </authorList>
    </citation>
    <scope>NUCLEOTIDE SEQUENCE</scope>
    <source>
        <strain evidence="1">Anand</strain>
    </source>
</reference>